<dbReference type="InterPro" id="IPR051399">
    <property type="entry name" value="RNA-guided_DNA_endo/Transpos"/>
</dbReference>
<keyword evidence="1" id="KW-0238">DNA-binding</keyword>
<accession>B6FZK8</accession>
<dbReference type="GO" id="GO:0003677">
    <property type="term" value="F:DNA binding"/>
    <property type="evidence" value="ECO:0007669"/>
    <property type="project" value="UniProtKB-KW"/>
</dbReference>
<dbReference type="Pfam" id="PF07282">
    <property type="entry name" value="Cas12f1-like_TNB"/>
    <property type="match status" value="1"/>
</dbReference>
<dbReference type="HOGENOM" id="CLU_548251_0_0_9"/>
<organism evidence="4 5">
    <name type="scientific">Peptacetobacter hiranonis (strain DSM 13275 / JCM 10541 / KCTC 15199 / TO-931)</name>
    <name type="common">Clostridium hiranonis</name>
    <dbReference type="NCBI Taxonomy" id="500633"/>
    <lineage>
        <taxon>Bacteria</taxon>
        <taxon>Bacillati</taxon>
        <taxon>Bacillota</taxon>
        <taxon>Clostridia</taxon>
        <taxon>Peptostreptococcales</taxon>
        <taxon>Peptostreptococcaceae</taxon>
        <taxon>Peptacetobacter</taxon>
    </lineage>
</organism>
<dbReference type="NCBIfam" id="NF040570">
    <property type="entry name" value="guided_TnpB"/>
    <property type="match status" value="1"/>
</dbReference>
<sequence length="407" mass="47353">MGSKFMITVRKLKLTIINDDETKRNEQYKFIRDSQYAQYQGLNLAMSVLTNAYLSSNRDIKSDLFKETQKNLKNSSHIFDDITFGKGTDNKSLINQKVKKDFNSAIKNGLARGERNITNYKRTFPLMTRGTALKFSYKDDCSDEIIIKWVNKIVFKVVIGRKDKNYLELMHTLNKVINGEYKVGQSSIYFDKSNKLILNLTLYIPEKKDDDAINGRTLGVDLGIKYPAYVCLNDDTFIRQHIGESLELSKQREQFRNRRKRLQQQLKNVKGGKGREKKLAALDKVAVCERNFVKTYNHTISKRIIDFAKKNKCEFINLEQLTKDGFDNIILSNWSYYELQNMIKYKADREGIKVRYVNPAYTSQKCSKCGYIDKENRPTQEKFKCIKCGFELNADHNAAINISRLEE</sequence>
<evidence type="ECO:0000256" key="1">
    <source>
        <dbReference type="ARBA" id="ARBA00023125"/>
    </source>
</evidence>
<dbReference type="PANTHER" id="PTHR30405:SF11">
    <property type="entry name" value="RNA-GUIDED DNA ENDONUCLEASE RV2885C-RELATED"/>
    <property type="match status" value="1"/>
</dbReference>
<evidence type="ECO:0000313" key="5">
    <source>
        <dbReference type="Proteomes" id="UP000003178"/>
    </source>
</evidence>
<reference evidence="4 5" key="2">
    <citation type="submission" date="2008-10" db="EMBL/GenBank/DDBJ databases">
        <title>Draft genome sequence of Clostridium hiranonis (DSM 13275).</title>
        <authorList>
            <person name="Sudarsanam P."/>
            <person name="Ley R."/>
            <person name="Guruge J."/>
            <person name="Turnbaugh P.J."/>
            <person name="Mahowald M."/>
            <person name="Liep D."/>
            <person name="Gordon J."/>
        </authorList>
    </citation>
    <scope>NUCLEOTIDE SEQUENCE [LARGE SCALE GENOMIC DNA]</scope>
    <source>
        <strain evidence="4 5">DSM 13275</strain>
    </source>
</reference>
<dbReference type="Proteomes" id="UP000003178">
    <property type="component" value="Unassembled WGS sequence"/>
</dbReference>
<dbReference type="InterPro" id="IPR010095">
    <property type="entry name" value="Cas12f1-like_TNB"/>
</dbReference>
<dbReference type="EMBL" id="ABWP01000057">
    <property type="protein sequence ID" value="EEA85043.1"/>
    <property type="molecule type" value="Genomic_DNA"/>
</dbReference>
<comment type="caution">
    <text evidence="4">The sequence shown here is derived from an EMBL/GenBank/DDBJ whole genome shotgun (WGS) entry which is preliminary data.</text>
</comment>
<evidence type="ECO:0000313" key="4">
    <source>
        <dbReference type="EMBL" id="EEA85043.1"/>
    </source>
</evidence>
<keyword evidence="2" id="KW-0175">Coiled coil</keyword>
<dbReference type="AlphaFoldDB" id="B6FZK8"/>
<feature type="coiled-coil region" evidence="2">
    <location>
        <begin position="245"/>
        <end position="272"/>
    </location>
</feature>
<dbReference type="STRING" id="500633.CLOHIR_01312"/>
<proteinExistence type="predicted"/>
<dbReference type="NCBIfam" id="TIGR01766">
    <property type="entry name" value="IS200/IS605 family accessory protein TnpB-like domain"/>
    <property type="match status" value="1"/>
</dbReference>
<dbReference type="eggNOG" id="COG0675">
    <property type="taxonomic scope" value="Bacteria"/>
</dbReference>
<name>B6FZK8_PEPHT</name>
<reference evidence="4 5" key="1">
    <citation type="submission" date="2008-09" db="EMBL/GenBank/DDBJ databases">
        <authorList>
            <person name="Fulton L."/>
            <person name="Clifton S."/>
            <person name="Fulton B."/>
            <person name="Xu J."/>
            <person name="Minx P."/>
            <person name="Pepin K.H."/>
            <person name="Johnson M."/>
            <person name="Thiruvilangam P."/>
            <person name="Bhonagiri V."/>
            <person name="Nash W.E."/>
            <person name="Mardis E.R."/>
            <person name="Wilson R.K."/>
        </authorList>
    </citation>
    <scope>NUCLEOTIDE SEQUENCE [LARGE SCALE GENOMIC DNA]</scope>
    <source>
        <strain evidence="4 5">DSM 13275</strain>
    </source>
</reference>
<evidence type="ECO:0000259" key="3">
    <source>
        <dbReference type="Pfam" id="PF07282"/>
    </source>
</evidence>
<evidence type="ECO:0000256" key="2">
    <source>
        <dbReference type="SAM" id="Coils"/>
    </source>
</evidence>
<protein>
    <submittedName>
        <fullName evidence="4">Transposase, IS605 OrfB family</fullName>
    </submittedName>
</protein>
<feature type="domain" description="Cas12f1-like TNB" evidence="3">
    <location>
        <begin position="336"/>
        <end position="402"/>
    </location>
</feature>
<dbReference type="PANTHER" id="PTHR30405">
    <property type="entry name" value="TRANSPOSASE"/>
    <property type="match status" value="1"/>
</dbReference>
<keyword evidence="5" id="KW-1185">Reference proteome</keyword>
<gene>
    <name evidence="4" type="ORF">CLOHIR_01312</name>
</gene>